<dbReference type="PANTHER" id="PTHR35535">
    <property type="entry name" value="HEAT SHOCK PROTEIN HSLJ"/>
    <property type="match status" value="1"/>
</dbReference>
<name>A0ABS5M7J0_9MICO</name>
<evidence type="ECO:0000259" key="2">
    <source>
        <dbReference type="Pfam" id="PF03724"/>
    </source>
</evidence>
<sequence>MSMRRRAARCAGGTAVAGVLLVLLTGCVPSLNTPDAPDAPDARDDAADSALASEVLGTWAGQAEGDAAPELTFVDDGTFSGTDGCNRLAGRWEADDAEIEFDDVAITQMACSGFTSWLDRLDTASVSGNTLTVFDDPGAEIGTLTRS</sequence>
<evidence type="ECO:0000313" key="4">
    <source>
        <dbReference type="Proteomes" id="UP000811492"/>
    </source>
</evidence>
<organism evidence="3 4">
    <name type="scientific">Leucobacter manosquensis</name>
    <dbReference type="NCBI Taxonomy" id="2810611"/>
    <lineage>
        <taxon>Bacteria</taxon>
        <taxon>Bacillati</taxon>
        <taxon>Actinomycetota</taxon>
        <taxon>Actinomycetes</taxon>
        <taxon>Micrococcales</taxon>
        <taxon>Microbacteriaceae</taxon>
        <taxon>Leucobacter</taxon>
    </lineage>
</organism>
<dbReference type="Pfam" id="PF03724">
    <property type="entry name" value="META"/>
    <property type="match status" value="1"/>
</dbReference>
<feature type="chain" id="PRO_5046229212" evidence="1">
    <location>
        <begin position="33"/>
        <end position="147"/>
    </location>
</feature>
<evidence type="ECO:0000256" key="1">
    <source>
        <dbReference type="SAM" id="SignalP"/>
    </source>
</evidence>
<evidence type="ECO:0000313" key="3">
    <source>
        <dbReference type="EMBL" id="MBS3182775.1"/>
    </source>
</evidence>
<dbReference type="EMBL" id="JAFEVO010000001">
    <property type="protein sequence ID" value="MBS3182775.1"/>
    <property type="molecule type" value="Genomic_DNA"/>
</dbReference>
<keyword evidence="1" id="KW-0732">Signal</keyword>
<dbReference type="Gene3D" id="2.40.128.270">
    <property type="match status" value="1"/>
</dbReference>
<dbReference type="InterPro" id="IPR005184">
    <property type="entry name" value="DUF306_Meta_HslJ"/>
</dbReference>
<dbReference type="PROSITE" id="PS51257">
    <property type="entry name" value="PROKAR_LIPOPROTEIN"/>
    <property type="match status" value="1"/>
</dbReference>
<gene>
    <name evidence="3" type="ORF">JSQ98_11330</name>
</gene>
<comment type="caution">
    <text evidence="3">The sequence shown here is derived from an EMBL/GenBank/DDBJ whole genome shotgun (WGS) entry which is preliminary data.</text>
</comment>
<dbReference type="InterPro" id="IPR053147">
    <property type="entry name" value="Hsp_HslJ-like"/>
</dbReference>
<proteinExistence type="predicted"/>
<dbReference type="Proteomes" id="UP000811492">
    <property type="component" value="Unassembled WGS sequence"/>
</dbReference>
<protein>
    <submittedName>
        <fullName evidence="3">META domain-containing protein</fullName>
    </submittedName>
</protein>
<reference evidence="3 4" key="1">
    <citation type="submission" date="2021-02" db="EMBL/GenBank/DDBJ databases">
        <title>Draft genome and description of Leucobacter sp nov strain Marseille-Q4368.</title>
        <authorList>
            <person name="Boxberger M."/>
            <person name="La Scola B."/>
        </authorList>
    </citation>
    <scope>NUCLEOTIDE SEQUENCE [LARGE SCALE GENOMIC DNA]</scope>
    <source>
        <strain evidence="3 4">Marseille-Q4368</strain>
    </source>
</reference>
<keyword evidence="4" id="KW-1185">Reference proteome</keyword>
<feature type="domain" description="DUF306" evidence="2">
    <location>
        <begin position="62"/>
        <end position="140"/>
    </location>
</feature>
<dbReference type="PANTHER" id="PTHR35535:SF2">
    <property type="entry name" value="DUF306 DOMAIN-CONTAINING PROTEIN"/>
    <property type="match status" value="1"/>
</dbReference>
<dbReference type="InterPro" id="IPR038670">
    <property type="entry name" value="HslJ-like_sf"/>
</dbReference>
<feature type="signal peptide" evidence="1">
    <location>
        <begin position="1"/>
        <end position="32"/>
    </location>
</feature>
<accession>A0ABS5M7J0</accession>